<organism evidence="3 4">
    <name type="scientific">Panagrellus redivivus</name>
    <name type="common">Microworm</name>
    <dbReference type="NCBI Taxonomy" id="6233"/>
    <lineage>
        <taxon>Eukaryota</taxon>
        <taxon>Metazoa</taxon>
        <taxon>Ecdysozoa</taxon>
        <taxon>Nematoda</taxon>
        <taxon>Chromadorea</taxon>
        <taxon>Rhabditida</taxon>
        <taxon>Tylenchina</taxon>
        <taxon>Panagrolaimomorpha</taxon>
        <taxon>Panagrolaimoidea</taxon>
        <taxon>Panagrolaimidae</taxon>
        <taxon>Panagrellus</taxon>
    </lineage>
</organism>
<evidence type="ECO:0000313" key="4">
    <source>
        <dbReference type="WBParaSite" id="Pan_g781.t1"/>
    </source>
</evidence>
<dbReference type="AlphaFoldDB" id="A0A7E4W762"/>
<reference evidence="4" key="2">
    <citation type="submission" date="2020-10" db="UniProtKB">
        <authorList>
            <consortium name="WormBaseParasite"/>
        </authorList>
    </citation>
    <scope>IDENTIFICATION</scope>
</reference>
<feature type="transmembrane region" description="Helical" evidence="2">
    <location>
        <begin position="432"/>
        <end position="455"/>
    </location>
</feature>
<evidence type="ECO:0000256" key="1">
    <source>
        <dbReference type="SAM" id="MobiDB-lite"/>
    </source>
</evidence>
<accession>A0A7E4W762</accession>
<sequence length="559" mass="60072">MIHASLKHFAIFVMIVPRLGERSPEIPTLDYNTLSNLSGRSVTSAVLMPFLKNSSTFRIITEVQCRYLAYHTPIMAFFTSFRTVFLISLAVAAAQYQNPNSGYQGQSGSYNSNNYQNQNQNGGSIEQFGRNAQNVYNDARAGISNVAGTIANTASNVYGAITNHTANATNALISNGVPPEESGVYIKVSLRAYQDNGYRLSPTTVCKCPDSADHTCVNNSPQKAGYACYFSFMVVIASADSFVRYDATPFVRVDNNYGINQDEINDFAKTFEFVAQSQPSAISVIVSHMGAVIDATTGAVNMTNTVVPVDLFTVPINETTQYGQPVQTTVVGSQLQTALQLQYTVQCRGSLIGPGCNLKCNTSSLNTQIAVCQEVDTGYFQTCKWISSNTVNGCTKCPWGIRDNSYCADENGGILDTAKAGVVSAGYKTATIVIGIIAAILFLLLLIVLVISMCIQRRNRPANSAADPPGTRRAVVNSGHFGNAESQPLNAAHSRPVPSPRNQPPPLQSLPPKSALRTPTYQYPPSAHLGGTDSLNDTLNSSFAGSQIHNANVSRSADV</sequence>
<keyword evidence="2" id="KW-1133">Transmembrane helix</keyword>
<evidence type="ECO:0000256" key="2">
    <source>
        <dbReference type="SAM" id="Phobius"/>
    </source>
</evidence>
<feature type="compositionally biased region" description="Pro residues" evidence="1">
    <location>
        <begin position="497"/>
        <end position="509"/>
    </location>
</feature>
<dbReference type="Proteomes" id="UP000492821">
    <property type="component" value="Unassembled WGS sequence"/>
</dbReference>
<feature type="compositionally biased region" description="Polar residues" evidence="1">
    <location>
        <begin position="533"/>
        <end position="559"/>
    </location>
</feature>
<evidence type="ECO:0000313" key="3">
    <source>
        <dbReference type="Proteomes" id="UP000492821"/>
    </source>
</evidence>
<protein>
    <submittedName>
        <fullName evidence="4">SEA domain-containing protein</fullName>
    </submittedName>
</protein>
<keyword evidence="3" id="KW-1185">Reference proteome</keyword>
<keyword evidence="2" id="KW-0812">Transmembrane</keyword>
<feature type="region of interest" description="Disordered" evidence="1">
    <location>
        <begin position="460"/>
        <end position="559"/>
    </location>
</feature>
<dbReference type="WBParaSite" id="Pan_g781.t1">
    <property type="protein sequence ID" value="Pan_g781.t1"/>
    <property type="gene ID" value="Pan_g781"/>
</dbReference>
<proteinExistence type="predicted"/>
<keyword evidence="2" id="KW-0472">Membrane</keyword>
<reference evidence="3" key="1">
    <citation type="journal article" date="2013" name="Genetics">
        <title>The draft genome and transcriptome of Panagrellus redivivus are shaped by the harsh demands of a free-living lifestyle.</title>
        <authorList>
            <person name="Srinivasan J."/>
            <person name="Dillman A.R."/>
            <person name="Macchietto M.G."/>
            <person name="Heikkinen L."/>
            <person name="Lakso M."/>
            <person name="Fracchia K.M."/>
            <person name="Antoshechkin I."/>
            <person name="Mortazavi A."/>
            <person name="Wong G."/>
            <person name="Sternberg P.W."/>
        </authorList>
    </citation>
    <scope>NUCLEOTIDE SEQUENCE [LARGE SCALE GENOMIC DNA]</scope>
    <source>
        <strain evidence="3">MT8872</strain>
    </source>
</reference>
<name>A0A7E4W762_PANRE</name>